<dbReference type="GO" id="GO:0003677">
    <property type="term" value="F:DNA binding"/>
    <property type="evidence" value="ECO:0007669"/>
    <property type="project" value="InterPro"/>
</dbReference>
<reference evidence="6" key="1">
    <citation type="submission" date="2018-05" db="EMBL/GenBank/DDBJ databases">
        <authorList>
            <person name="Lanie J.A."/>
            <person name="Ng W.-L."/>
            <person name="Kazmierczak K.M."/>
            <person name="Andrzejewski T.M."/>
            <person name="Davidsen T.M."/>
            <person name="Wayne K.J."/>
            <person name="Tettelin H."/>
            <person name="Glass J.I."/>
            <person name="Rusch D."/>
            <person name="Podicherti R."/>
            <person name="Tsui H.-C.T."/>
            <person name="Winkler M.E."/>
        </authorList>
    </citation>
    <scope>NUCLEOTIDE SEQUENCE</scope>
</reference>
<dbReference type="AlphaFoldDB" id="A0A382CT68"/>
<feature type="domain" description="DNA polymerase III delta N-terminal" evidence="5">
    <location>
        <begin position="19"/>
        <end position="127"/>
    </location>
</feature>
<dbReference type="Pfam" id="PF06144">
    <property type="entry name" value="DNA_pol3_delta"/>
    <property type="match status" value="1"/>
</dbReference>
<evidence type="ECO:0000256" key="4">
    <source>
        <dbReference type="ARBA" id="ARBA00022932"/>
    </source>
</evidence>
<dbReference type="InterPro" id="IPR010372">
    <property type="entry name" value="DNA_pol3_delta_N"/>
</dbReference>
<feature type="non-terminal residue" evidence="6">
    <location>
        <position position="1"/>
    </location>
</feature>
<organism evidence="6">
    <name type="scientific">marine metagenome</name>
    <dbReference type="NCBI Taxonomy" id="408172"/>
    <lineage>
        <taxon>unclassified sequences</taxon>
        <taxon>metagenomes</taxon>
        <taxon>ecological metagenomes</taxon>
    </lineage>
</organism>
<dbReference type="GO" id="GO:0003887">
    <property type="term" value="F:DNA-directed DNA polymerase activity"/>
    <property type="evidence" value="ECO:0007669"/>
    <property type="project" value="UniProtKB-KW"/>
</dbReference>
<dbReference type="InterPro" id="IPR027417">
    <property type="entry name" value="P-loop_NTPase"/>
</dbReference>
<keyword evidence="4" id="KW-0239">DNA-directed DNA polymerase</keyword>
<keyword evidence="2" id="KW-0548">Nucleotidyltransferase</keyword>
<name>A0A382CT68_9ZZZZ</name>
<evidence type="ECO:0000256" key="2">
    <source>
        <dbReference type="ARBA" id="ARBA00022695"/>
    </source>
</evidence>
<evidence type="ECO:0000259" key="5">
    <source>
        <dbReference type="Pfam" id="PF06144"/>
    </source>
</evidence>
<feature type="non-terminal residue" evidence="6">
    <location>
        <position position="231"/>
    </location>
</feature>
<dbReference type="InterPro" id="IPR005790">
    <property type="entry name" value="DNA_polIII_delta"/>
</dbReference>
<evidence type="ECO:0000256" key="1">
    <source>
        <dbReference type="ARBA" id="ARBA00022679"/>
    </source>
</evidence>
<dbReference type="Gene3D" id="3.40.50.300">
    <property type="entry name" value="P-loop containing nucleotide triphosphate hydrolases"/>
    <property type="match status" value="1"/>
</dbReference>
<dbReference type="PANTHER" id="PTHR34388:SF1">
    <property type="entry name" value="DNA POLYMERASE III SUBUNIT DELTA"/>
    <property type="match status" value="1"/>
</dbReference>
<evidence type="ECO:0000313" key="6">
    <source>
        <dbReference type="EMBL" id="SVB28761.1"/>
    </source>
</evidence>
<dbReference type="GO" id="GO:0009360">
    <property type="term" value="C:DNA polymerase III complex"/>
    <property type="evidence" value="ECO:0007669"/>
    <property type="project" value="InterPro"/>
</dbReference>
<dbReference type="NCBIfam" id="TIGR01128">
    <property type="entry name" value="holA"/>
    <property type="match status" value="1"/>
</dbReference>
<dbReference type="PANTHER" id="PTHR34388">
    <property type="entry name" value="DNA POLYMERASE III SUBUNIT DELTA"/>
    <property type="match status" value="1"/>
</dbReference>
<dbReference type="GO" id="GO:0006261">
    <property type="term" value="P:DNA-templated DNA replication"/>
    <property type="evidence" value="ECO:0007669"/>
    <property type="project" value="TreeGrafter"/>
</dbReference>
<dbReference type="SUPFAM" id="SSF52540">
    <property type="entry name" value="P-loop containing nucleoside triphosphate hydrolases"/>
    <property type="match status" value="1"/>
</dbReference>
<evidence type="ECO:0000256" key="3">
    <source>
        <dbReference type="ARBA" id="ARBA00022705"/>
    </source>
</evidence>
<sequence length="231" mass="25730">VKTREAFPDLEKPVGGAFYLHGEDPFRKEEALRSIVDTHLDPSTRDFNLDPLRGTELDSETLASILATPPMMAQWRVVVIREVEGLASSKRAREVLLEVVSDPPPGLALVMSCTVPKGSKAKFYRELSRLAKSTEFKAITDADVPGWVMTRANDVYGLEFDVDAARALGTAIGANLGVLAQELEKLSEFVGDRKRVTLPDIKEAGTELPSQDRWQWFDLVAERRFEEARES</sequence>
<gene>
    <name evidence="6" type="ORF">METZ01_LOCUS181615</name>
</gene>
<protein>
    <recommendedName>
        <fullName evidence="5">DNA polymerase III delta N-terminal domain-containing protein</fullName>
    </recommendedName>
</protein>
<proteinExistence type="predicted"/>
<accession>A0A382CT68</accession>
<keyword evidence="1" id="KW-0808">Transferase</keyword>
<keyword evidence="3" id="KW-0235">DNA replication</keyword>
<dbReference type="Gene3D" id="1.10.8.60">
    <property type="match status" value="1"/>
</dbReference>
<dbReference type="EMBL" id="UINC01035789">
    <property type="protein sequence ID" value="SVB28761.1"/>
    <property type="molecule type" value="Genomic_DNA"/>
</dbReference>